<evidence type="ECO:0000256" key="3">
    <source>
        <dbReference type="ARBA" id="ARBA00022630"/>
    </source>
</evidence>
<comment type="caution">
    <text evidence="7">The sequence shown here is derived from an EMBL/GenBank/DDBJ whole genome shotgun (WGS) entry which is preliminary data.</text>
</comment>
<accession>A0A328AQ21</accession>
<dbReference type="AlphaFoldDB" id="A0A328AQ21"/>
<evidence type="ECO:0000256" key="1">
    <source>
        <dbReference type="ARBA" id="ARBA00001974"/>
    </source>
</evidence>
<evidence type="ECO:0000313" key="7">
    <source>
        <dbReference type="EMBL" id="RAK54978.1"/>
    </source>
</evidence>
<dbReference type="InterPro" id="IPR004113">
    <property type="entry name" value="FAD-bd_oxidored_4_C"/>
</dbReference>
<dbReference type="RefSeq" id="WP_111528728.1">
    <property type="nucleotide sequence ID" value="NZ_JBHRSG010000004.1"/>
</dbReference>
<comment type="similarity">
    <text evidence="2">Belongs to the FAD-binding oxidoreductase/transferase type 4 family.</text>
</comment>
<dbReference type="FunFam" id="1.10.45.10:FF:000001">
    <property type="entry name" value="D-lactate dehydrogenase mitochondrial"/>
    <property type="match status" value="1"/>
</dbReference>
<proteinExistence type="inferred from homology"/>
<keyword evidence="4" id="KW-0274">FAD</keyword>
<dbReference type="GO" id="GO:0071949">
    <property type="term" value="F:FAD binding"/>
    <property type="evidence" value="ECO:0007669"/>
    <property type="project" value="InterPro"/>
</dbReference>
<evidence type="ECO:0000313" key="8">
    <source>
        <dbReference type="Proteomes" id="UP000249254"/>
    </source>
</evidence>
<protein>
    <submittedName>
        <fullName evidence="7">FAD-binding oxidoreductase</fullName>
    </submittedName>
</protein>
<name>A0A328AQ21_9CAUL</name>
<organism evidence="7 8">
    <name type="scientific">Phenylobacterium soli</name>
    <dbReference type="NCBI Taxonomy" id="2170551"/>
    <lineage>
        <taxon>Bacteria</taxon>
        <taxon>Pseudomonadati</taxon>
        <taxon>Pseudomonadota</taxon>
        <taxon>Alphaproteobacteria</taxon>
        <taxon>Caulobacterales</taxon>
        <taxon>Caulobacteraceae</taxon>
        <taxon>Phenylobacterium</taxon>
    </lineage>
</organism>
<evidence type="ECO:0000259" key="6">
    <source>
        <dbReference type="PROSITE" id="PS51387"/>
    </source>
</evidence>
<dbReference type="Gene3D" id="1.10.45.10">
    <property type="entry name" value="Vanillyl-alcohol Oxidase, Chain A, domain 4"/>
    <property type="match status" value="1"/>
</dbReference>
<dbReference type="PROSITE" id="PS51387">
    <property type="entry name" value="FAD_PCMH"/>
    <property type="match status" value="1"/>
</dbReference>
<dbReference type="GO" id="GO:0016491">
    <property type="term" value="F:oxidoreductase activity"/>
    <property type="evidence" value="ECO:0007669"/>
    <property type="project" value="UniProtKB-KW"/>
</dbReference>
<dbReference type="Gene3D" id="3.30.70.2740">
    <property type="match status" value="1"/>
</dbReference>
<dbReference type="OrthoDB" id="9811557at2"/>
<dbReference type="PANTHER" id="PTHR43716">
    <property type="entry name" value="D-2-HYDROXYGLUTARATE DEHYDROGENASE, MITOCHONDRIAL"/>
    <property type="match status" value="1"/>
</dbReference>
<dbReference type="InterPro" id="IPR051264">
    <property type="entry name" value="FAD-oxidored/transferase_4"/>
</dbReference>
<keyword evidence="3" id="KW-0285">Flavoprotein</keyword>
<dbReference type="Pfam" id="PF01565">
    <property type="entry name" value="FAD_binding_4"/>
    <property type="match status" value="1"/>
</dbReference>
<feature type="domain" description="FAD-binding PCMH-type" evidence="6">
    <location>
        <begin position="33"/>
        <end position="211"/>
    </location>
</feature>
<dbReference type="Gene3D" id="3.30.43.10">
    <property type="entry name" value="Uridine Diphospho-n-acetylenolpyruvylglucosamine Reductase, domain 2"/>
    <property type="match status" value="1"/>
</dbReference>
<evidence type="ECO:0000256" key="2">
    <source>
        <dbReference type="ARBA" id="ARBA00008000"/>
    </source>
</evidence>
<keyword evidence="5" id="KW-0560">Oxidoreductase</keyword>
<dbReference type="InterPro" id="IPR016167">
    <property type="entry name" value="FAD-bd_PCMH_sub1"/>
</dbReference>
<dbReference type="EMBL" id="QFYQ01000001">
    <property type="protein sequence ID" value="RAK54978.1"/>
    <property type="molecule type" value="Genomic_DNA"/>
</dbReference>
<dbReference type="InterPro" id="IPR016166">
    <property type="entry name" value="FAD-bd_PCMH"/>
</dbReference>
<evidence type="ECO:0000256" key="4">
    <source>
        <dbReference type="ARBA" id="ARBA00022827"/>
    </source>
</evidence>
<dbReference type="SUPFAM" id="SSF56176">
    <property type="entry name" value="FAD-binding/transporter-associated domain-like"/>
    <property type="match status" value="1"/>
</dbReference>
<dbReference type="Pfam" id="PF02913">
    <property type="entry name" value="FAD-oxidase_C"/>
    <property type="match status" value="1"/>
</dbReference>
<reference evidence="8" key="1">
    <citation type="submission" date="2018-05" db="EMBL/GenBank/DDBJ databases">
        <authorList>
            <person name="Li X."/>
        </authorList>
    </citation>
    <scope>NUCLEOTIDE SEQUENCE [LARGE SCALE GENOMIC DNA]</scope>
    <source>
        <strain evidence="8">LX32</strain>
    </source>
</reference>
<dbReference type="PANTHER" id="PTHR43716:SF1">
    <property type="entry name" value="D-2-HYDROXYGLUTARATE DEHYDROGENASE, MITOCHONDRIAL"/>
    <property type="match status" value="1"/>
</dbReference>
<dbReference type="InterPro" id="IPR036318">
    <property type="entry name" value="FAD-bd_PCMH-like_sf"/>
</dbReference>
<dbReference type="InterPro" id="IPR016169">
    <property type="entry name" value="FAD-bd_PCMH_sub2"/>
</dbReference>
<sequence length="459" mass="47924">MSDIVEALTAAFGATEVITGEAARERARSGWARLGAPLAIVRPRTTAEVSTILRLAHDHRQPVVPWGGLTGLVEGAYAEGAVALSLERMRAVREVDPVERTLTVEAGCPLESAAAAAEAAGLFLPIDIGARGSATVGGAISTNAGGNRVLRWGMMRESVLGLEAVLADGEVVTSLNTLVKNNAGYDLKHLFIGSEGTLGLVTRAVLRLRPRPTSQATAFVAVNRFDALPALLSAASAGLGGTLSAFEVMWADFYDLVTTPPAQGRAPLPRGAPYYVLLETLGSDAAADGERLETVLGEALAFGTITDAAIAKSEAERNAMWALRDDVGQTARNGPIYAFDVSLRIGEMEAYVAQVRAALGARWGEAASLTVFGHLGDGNLHLIAGVGARSPELQQEVEAAVYGPLASIGGSISAEHGVGLQKRAFLHLSRSPAEIALMRRLKTAMDPQGILNPGKIIAT</sequence>
<dbReference type="Gene3D" id="3.30.465.10">
    <property type="match status" value="1"/>
</dbReference>
<dbReference type="Gene3D" id="3.30.70.2190">
    <property type="match status" value="1"/>
</dbReference>
<dbReference type="InterPro" id="IPR006094">
    <property type="entry name" value="Oxid_FAD_bind_N"/>
</dbReference>
<dbReference type="SUPFAM" id="SSF55103">
    <property type="entry name" value="FAD-linked oxidases, C-terminal domain"/>
    <property type="match status" value="1"/>
</dbReference>
<gene>
    <name evidence="7" type="ORF">DJ017_10785</name>
</gene>
<dbReference type="InterPro" id="IPR016164">
    <property type="entry name" value="FAD-linked_Oxase-like_C"/>
</dbReference>
<evidence type="ECO:0000256" key="5">
    <source>
        <dbReference type="ARBA" id="ARBA00023002"/>
    </source>
</evidence>
<comment type="cofactor">
    <cofactor evidence="1">
        <name>FAD</name>
        <dbReference type="ChEBI" id="CHEBI:57692"/>
    </cofactor>
</comment>
<dbReference type="InterPro" id="IPR016171">
    <property type="entry name" value="Vanillyl_alc_oxidase_C-sub2"/>
</dbReference>
<keyword evidence="8" id="KW-1185">Reference proteome</keyword>
<dbReference type="GO" id="GO:0022904">
    <property type="term" value="P:respiratory electron transport chain"/>
    <property type="evidence" value="ECO:0007669"/>
    <property type="project" value="TreeGrafter"/>
</dbReference>
<dbReference type="Proteomes" id="UP000249254">
    <property type="component" value="Unassembled WGS sequence"/>
</dbReference>